<evidence type="ECO:0000256" key="1">
    <source>
        <dbReference type="SAM" id="Phobius"/>
    </source>
</evidence>
<keyword evidence="1" id="KW-0472">Membrane</keyword>
<keyword evidence="3" id="KW-1185">Reference proteome</keyword>
<feature type="transmembrane region" description="Helical" evidence="1">
    <location>
        <begin position="96"/>
        <end position="122"/>
    </location>
</feature>
<keyword evidence="1" id="KW-1133">Transmembrane helix</keyword>
<organism evidence="2 3">
    <name type="scientific">Scytonema tolypothrichoides VB-61278_2</name>
    <dbReference type="NCBI Taxonomy" id="3232314"/>
    <lineage>
        <taxon>Bacteria</taxon>
        <taxon>Bacillati</taxon>
        <taxon>Cyanobacteriota</taxon>
        <taxon>Cyanophyceae</taxon>
        <taxon>Nostocales</taxon>
        <taxon>Scytonemataceae</taxon>
        <taxon>Scytonema</taxon>
    </lineage>
</organism>
<protein>
    <submittedName>
        <fullName evidence="2">Uncharacterized protein</fullName>
    </submittedName>
</protein>
<dbReference type="Proteomes" id="UP001628874">
    <property type="component" value="Unassembled WGS sequence"/>
</dbReference>
<name>A0ABW8WHX8_9CYAN</name>
<dbReference type="EMBL" id="JBFQGM010000002">
    <property type="protein sequence ID" value="MFL9460550.1"/>
    <property type="molecule type" value="Genomic_DNA"/>
</dbReference>
<reference evidence="2 3" key="1">
    <citation type="submission" date="2024-07" db="EMBL/GenBank/DDBJ databases">
        <authorList>
            <person name="Tripathy S."/>
        </authorList>
    </citation>
    <scope>NUCLEOTIDE SEQUENCE [LARGE SCALE GENOMIC DNA]</scope>
    <source>
        <strain evidence="2 3">VB-61278_2</strain>
    </source>
</reference>
<gene>
    <name evidence="2" type="ORF">AB0759_07875</name>
</gene>
<proteinExistence type="predicted"/>
<comment type="caution">
    <text evidence="2">The sequence shown here is derived from an EMBL/GenBank/DDBJ whole genome shotgun (WGS) entry which is preliminary data.</text>
</comment>
<sequence>MVASSSVFKLQLFPKKKPRRVEDEVLLSPINEISEKTKVGEVEEISSCDRIDRTNSMYQLGLGNLTLFLFDTHPMSLQKKLSKELVQLPANKGEDIGINFIFSASLLVILGCLIAPLAIPGLSQQNQALRKPDTVMIH</sequence>
<evidence type="ECO:0000313" key="2">
    <source>
        <dbReference type="EMBL" id="MFL9460550.1"/>
    </source>
</evidence>
<accession>A0ABW8WHX8</accession>
<evidence type="ECO:0000313" key="3">
    <source>
        <dbReference type="Proteomes" id="UP001628874"/>
    </source>
</evidence>
<dbReference type="RefSeq" id="WP_038077957.1">
    <property type="nucleotide sequence ID" value="NZ_JBFQGM010000002.1"/>
</dbReference>
<keyword evidence="1" id="KW-0812">Transmembrane</keyword>